<evidence type="ECO:0000313" key="2">
    <source>
        <dbReference type="EMBL" id="KAJ4479137.1"/>
    </source>
</evidence>
<comment type="caution">
    <text evidence="2">The sequence shown here is derived from an EMBL/GenBank/DDBJ whole genome shotgun (WGS) entry which is preliminary data.</text>
</comment>
<feature type="region of interest" description="Disordered" evidence="1">
    <location>
        <begin position="697"/>
        <end position="729"/>
    </location>
</feature>
<feature type="region of interest" description="Disordered" evidence="1">
    <location>
        <begin position="961"/>
        <end position="1193"/>
    </location>
</feature>
<evidence type="ECO:0008006" key="4">
    <source>
        <dbReference type="Google" id="ProtNLM"/>
    </source>
</evidence>
<evidence type="ECO:0000256" key="1">
    <source>
        <dbReference type="SAM" id="MobiDB-lite"/>
    </source>
</evidence>
<feature type="region of interest" description="Disordered" evidence="1">
    <location>
        <begin position="1240"/>
        <end position="1300"/>
    </location>
</feature>
<feature type="region of interest" description="Disordered" evidence="1">
    <location>
        <begin position="749"/>
        <end position="818"/>
    </location>
</feature>
<feature type="compositionally biased region" description="Basic and acidic residues" evidence="1">
    <location>
        <begin position="565"/>
        <end position="578"/>
    </location>
</feature>
<keyword evidence="3" id="KW-1185">Reference proteome</keyword>
<feature type="compositionally biased region" description="Basic and acidic residues" evidence="1">
    <location>
        <begin position="907"/>
        <end position="927"/>
    </location>
</feature>
<name>A0A9W9ABU5_9AGAR</name>
<accession>A0A9W9ABU5</accession>
<organism evidence="2 3">
    <name type="scientific">Lentinula aciculospora</name>
    <dbReference type="NCBI Taxonomy" id="153920"/>
    <lineage>
        <taxon>Eukaryota</taxon>
        <taxon>Fungi</taxon>
        <taxon>Dikarya</taxon>
        <taxon>Basidiomycota</taxon>
        <taxon>Agaricomycotina</taxon>
        <taxon>Agaricomycetes</taxon>
        <taxon>Agaricomycetidae</taxon>
        <taxon>Agaricales</taxon>
        <taxon>Marasmiineae</taxon>
        <taxon>Omphalotaceae</taxon>
        <taxon>Lentinula</taxon>
    </lineage>
</organism>
<protein>
    <recommendedName>
        <fullName evidence="4">Arrestin C-terminal-like domain-containing protein</fullName>
    </recommendedName>
</protein>
<dbReference type="EMBL" id="JAOTPV010000008">
    <property type="protein sequence ID" value="KAJ4479137.1"/>
    <property type="molecule type" value="Genomic_DNA"/>
</dbReference>
<reference evidence="2" key="1">
    <citation type="submission" date="2022-08" db="EMBL/GenBank/DDBJ databases">
        <title>A Global Phylogenomic Analysis of the Shiitake Genus Lentinula.</title>
        <authorList>
            <consortium name="DOE Joint Genome Institute"/>
            <person name="Sierra-Patev S."/>
            <person name="Min B."/>
            <person name="Naranjo-Ortiz M."/>
            <person name="Looney B."/>
            <person name="Konkel Z."/>
            <person name="Slot J.C."/>
            <person name="Sakamoto Y."/>
            <person name="Steenwyk J.L."/>
            <person name="Rokas A."/>
            <person name="Carro J."/>
            <person name="Camarero S."/>
            <person name="Ferreira P."/>
            <person name="Molpeceres G."/>
            <person name="Ruiz-Duenas F.J."/>
            <person name="Serrano A."/>
            <person name="Henrissat B."/>
            <person name="Drula E."/>
            <person name="Hughes K.W."/>
            <person name="Mata J.L."/>
            <person name="Ishikawa N.K."/>
            <person name="Vargas-Isla R."/>
            <person name="Ushijima S."/>
            <person name="Smith C.A."/>
            <person name="Ahrendt S."/>
            <person name="Andreopoulos W."/>
            <person name="He G."/>
            <person name="Labutti K."/>
            <person name="Lipzen A."/>
            <person name="Ng V."/>
            <person name="Riley R."/>
            <person name="Sandor L."/>
            <person name="Barry K."/>
            <person name="Martinez A.T."/>
            <person name="Xiao Y."/>
            <person name="Gibbons J.G."/>
            <person name="Terashima K."/>
            <person name="Grigoriev I.V."/>
            <person name="Hibbett D.S."/>
        </authorList>
    </citation>
    <scope>NUCLEOTIDE SEQUENCE</scope>
    <source>
        <strain evidence="2">JLM2183</strain>
    </source>
</reference>
<feature type="compositionally biased region" description="Polar residues" evidence="1">
    <location>
        <begin position="1071"/>
        <end position="1095"/>
    </location>
</feature>
<dbReference type="Proteomes" id="UP001150266">
    <property type="component" value="Unassembled WGS sequence"/>
</dbReference>
<feature type="region of interest" description="Disordered" evidence="1">
    <location>
        <begin position="883"/>
        <end position="946"/>
    </location>
</feature>
<gene>
    <name evidence="2" type="ORF">J3R30DRAFT_2722861</name>
</gene>
<feature type="compositionally biased region" description="Basic and acidic residues" evidence="1">
    <location>
        <begin position="966"/>
        <end position="989"/>
    </location>
</feature>
<feature type="compositionally biased region" description="Low complexity" evidence="1">
    <location>
        <begin position="1248"/>
        <end position="1266"/>
    </location>
</feature>
<feature type="compositionally biased region" description="Basic and acidic residues" evidence="1">
    <location>
        <begin position="1009"/>
        <end position="1034"/>
    </location>
</feature>
<dbReference type="Gene3D" id="2.60.40.640">
    <property type="match status" value="1"/>
</dbReference>
<sequence length="1433" mass="152253">MANPSRPEPMNATTHHPKVIVSLTLGEPYFVAGDYISGKMEMDCKADKGLGIGVILIELFATQALTSRDHSARSTFIHARRLFQSPGLPPSNAVQAHPLPGDPPLPPHYHQAKRGHSTFLFRIPLPATSPSSISFGSGLASVKYEIRASVGAYWKGERQLVTDKKDADVVEAYDEERIGREEPEVTVVGENGKIWCQARLVGGILIAGESACIELQVKNHSVKKNTGLSISLNRSLHLPNLPADEKPLQISDTVTTVPFREPEYIIPPGVEGVASLVFDVPKPTKGVRGGLLVGDESEALGKNGKGPKTTQGLFEVNCVIAVKMIMGFGNKDILIEIPAVVVHPSALPEVPEQYPGYRYYDQQQVYETVSQAPYIAHTPLVPVSSQSPHSLDQAQTQDAYVPYPALPWSPGPSLATGAYVDPNQNLVWLPPPIPFVPTTTTPQPYQQPYHYPYVPPQSHTQYTMNLETSMPYIHDDSVSILSPLRPASAGLVSSSTATATAALLSPPLPGLPGLPPSSTHEDFTSMLSSGLSSAQHIHSQVLPSNNSPSRADIGRYSGNIAPEEAPVRTDHPGEEGTGHRAPRIAQILRVTSQAQGRGRSASPIGGRRYPIGGAGDGPTSTARPTLSPLPPLDLNLNPDTLQTVLHSPRPVLSPKRSFTKVTEVTNGGGMISKSVPKSDRVKELEKMADEVGTMARDLSADLPPGDKKGIDSDAEEPPPVPTMTDKARFLSSKPRIDDYFSIVPGPSRSVLDAPVSPNKVHTKDNLAAPSSFTNTQPHYSQTPSLSRPRSRSRTPPTPATPTLIAVATPRKPIANGYDKGFSTKVMKATNGKGKAGNGKSLLGLGLAVEGRAESGLDALERKLLAEVGTRKVVDEKRPDIWSVLGSGGERTLSHTSGSGPGSGVGAEKTEKPSPIEIPRRDSDRDPLNDSAISSLTLPDCGDIGPAVVDAQLGMSSVWKTTVTMDPEEKHQGSINVELDRDRDSDEKTHKGGLGSKKDKKKKKNSSRGTLKDGQDSKEGRDENETREEKKEKEKKSGKKKGSDRSSASKGRVAAWLGGIEAEPPLDDVISASPSPRPSKTIQLPSEIETPSSVTPIKSEDHSESKEKIPFKTSEPTDSTPIPDPRSSGFVPIGTLKRDIYQRTLVPKDSPMASTNPSEDARRITDIWNHRDTVKHNGAGHSSNETLDNMAKNPWQSVVGKGKLSVPLKPSDPEVKYDIRSARGGKGGRVTAVAAIWASGSANSNSKKPAANSPLSSSYPSKPSKAAGKMSSTLSVPKLPVSTSSSSSSTSGDGIVGRRATRARPNVGVGVKVASAPVPAVISSSHAKPTLSTTASLARPVTSADAASAGTRKALPIKVPPTISEFPSGVRLGGKSSDLTSNGKVGKISSGLEAGKAANAVTNSRAKTTNIPTSGERLAFGQARLRDLIKKYQG</sequence>
<feature type="compositionally biased region" description="Polar residues" evidence="1">
    <location>
        <begin position="768"/>
        <end position="781"/>
    </location>
</feature>
<feature type="region of interest" description="Disordered" evidence="1">
    <location>
        <begin position="592"/>
        <end position="633"/>
    </location>
</feature>
<evidence type="ECO:0000313" key="3">
    <source>
        <dbReference type="Proteomes" id="UP001150266"/>
    </source>
</evidence>
<feature type="compositionally biased region" description="Polar residues" evidence="1">
    <location>
        <begin position="525"/>
        <end position="549"/>
    </location>
</feature>
<dbReference type="OrthoDB" id="298939at2759"/>
<dbReference type="InterPro" id="IPR014752">
    <property type="entry name" value="Arrestin-like_C"/>
</dbReference>
<feature type="compositionally biased region" description="Basic and acidic residues" evidence="1">
    <location>
        <begin position="1158"/>
        <end position="1174"/>
    </location>
</feature>
<feature type="compositionally biased region" description="Basic and acidic residues" evidence="1">
    <location>
        <begin position="1097"/>
        <end position="1109"/>
    </location>
</feature>
<feature type="compositionally biased region" description="Low complexity" evidence="1">
    <location>
        <begin position="1281"/>
        <end position="1290"/>
    </location>
</feature>
<feature type="region of interest" description="Disordered" evidence="1">
    <location>
        <begin position="510"/>
        <end position="580"/>
    </location>
</feature>
<proteinExistence type="predicted"/>